<feature type="transmembrane region" description="Helical" evidence="6">
    <location>
        <begin position="332"/>
        <end position="356"/>
    </location>
</feature>
<feature type="transmembrane region" description="Helical" evidence="6">
    <location>
        <begin position="298"/>
        <end position="320"/>
    </location>
</feature>
<dbReference type="EMBL" id="MJGC01000065">
    <property type="protein sequence ID" value="OEJ74564.1"/>
    <property type="molecule type" value="Genomic_DNA"/>
</dbReference>
<comment type="subcellular location">
    <subcellularLocation>
        <location evidence="1">Cell membrane</location>
        <topology evidence="1">Multi-pass membrane protein</topology>
    </subcellularLocation>
</comment>
<evidence type="ECO:0000256" key="4">
    <source>
        <dbReference type="ARBA" id="ARBA00022989"/>
    </source>
</evidence>
<keyword evidence="2" id="KW-1003">Cell membrane</keyword>
<evidence type="ECO:0000256" key="6">
    <source>
        <dbReference type="SAM" id="Phobius"/>
    </source>
</evidence>
<dbReference type="GO" id="GO:0005886">
    <property type="term" value="C:plasma membrane"/>
    <property type="evidence" value="ECO:0007669"/>
    <property type="project" value="UniProtKB-SubCell"/>
</dbReference>
<evidence type="ECO:0000256" key="5">
    <source>
        <dbReference type="ARBA" id="ARBA00023136"/>
    </source>
</evidence>
<organism evidence="7">
    <name type="scientific">Desertifilum tharense IPPAS B-1220</name>
    <dbReference type="NCBI Taxonomy" id="1781255"/>
    <lineage>
        <taxon>Bacteria</taxon>
        <taxon>Bacillati</taxon>
        <taxon>Cyanobacteriota</taxon>
        <taxon>Cyanophyceae</taxon>
        <taxon>Desertifilales</taxon>
        <taxon>Desertifilaceae</taxon>
        <taxon>Desertifilum</taxon>
    </lineage>
</organism>
<dbReference type="PANTHER" id="PTHR30250">
    <property type="entry name" value="PST FAMILY PREDICTED COLANIC ACID TRANSPORTER"/>
    <property type="match status" value="1"/>
</dbReference>
<name>A0A1E5QIZ2_9CYAN</name>
<feature type="transmembrane region" description="Helical" evidence="6">
    <location>
        <begin position="90"/>
        <end position="110"/>
    </location>
</feature>
<keyword evidence="4 6" id="KW-1133">Transmembrane helix</keyword>
<protein>
    <recommendedName>
        <fullName evidence="8">Polysaccharide biosynthesis protein</fullName>
    </recommendedName>
</protein>
<evidence type="ECO:0000313" key="7">
    <source>
        <dbReference type="EMBL" id="OEJ74564.1"/>
    </source>
</evidence>
<dbReference type="STRING" id="1781255.BH720_13900"/>
<evidence type="ECO:0000256" key="2">
    <source>
        <dbReference type="ARBA" id="ARBA00022475"/>
    </source>
</evidence>
<dbReference type="RefSeq" id="WP_069967816.1">
    <property type="nucleotide sequence ID" value="NZ_CM124774.1"/>
</dbReference>
<dbReference type="InterPro" id="IPR050833">
    <property type="entry name" value="Poly_Biosynth_Transport"/>
</dbReference>
<keyword evidence="3 6" id="KW-0812">Transmembrane</keyword>
<feature type="transmembrane region" description="Helical" evidence="6">
    <location>
        <begin position="21"/>
        <end position="41"/>
    </location>
</feature>
<feature type="transmembrane region" description="Helical" evidence="6">
    <location>
        <begin position="152"/>
        <end position="170"/>
    </location>
</feature>
<keyword evidence="5 6" id="KW-0472">Membrane</keyword>
<feature type="transmembrane region" description="Helical" evidence="6">
    <location>
        <begin position="365"/>
        <end position="384"/>
    </location>
</feature>
<dbReference type="AlphaFoldDB" id="A0A1E5QIZ2"/>
<evidence type="ECO:0000256" key="3">
    <source>
        <dbReference type="ARBA" id="ARBA00022692"/>
    </source>
</evidence>
<proteinExistence type="predicted"/>
<sequence>MQHLRRFWQRSSHVKWVLADQIIVSGMNFLTGILLARFLGLEGYGQFVLLYAIFLYANTFQVALIVAPMMSIAPQMQLGEPRLQYMKGTLTLQIGFTLLLCLGLLVLGQFADVYFPRWNLPLYQFPLIASIFSFQLQDWLRRYYFIYQKGKSVFFNDSISYGGQVIVLWILHHLNQFTIERVFWGIACTSALAFGVGALIEKFSLNLTDARQAFQKSWHTGRNLLVAGQIHWLGSQGILILGASFLGTRAAGGIRAAQNIVGPFNILFQAMDNFIPVQAARQYAEKQLIGLVQYMQKVCLGGGLLIALPCAIIAALSPWIMEFAYGVEYREFAPLVIWQLAAAFAVFYQLQGFYFYRTIHQTRIIIWNTIISTTAALLFTYVLGQYFQEIGIAIALFIGQLSGLIFFAIAISHFLKKTLNSTSAPTLNS</sequence>
<accession>A0A1E5QIZ2</accession>
<dbReference type="OrthoDB" id="582032at2"/>
<feature type="transmembrane region" description="Helical" evidence="6">
    <location>
        <begin position="47"/>
        <end position="69"/>
    </location>
</feature>
<comment type="caution">
    <text evidence="7">The sequence shown here is derived from an EMBL/GenBank/DDBJ whole genome shotgun (WGS) entry which is preliminary data.</text>
</comment>
<reference evidence="7" key="1">
    <citation type="submission" date="2016-09" db="EMBL/GenBank/DDBJ databases">
        <title>Draft genome of thermotolerant cyanobacterium Desertifilum sp. strain IPPAS B-1220.</title>
        <authorList>
            <person name="Sinetova M.A."/>
            <person name="Bolakhan K."/>
            <person name="Zayadan B.K."/>
            <person name="Mironov K.S."/>
            <person name="Ustinova V."/>
            <person name="Kupriyanova E.V."/>
            <person name="Sidorov R.A."/>
            <person name="Skrypnik A.N."/>
            <person name="Gogoleva N.E."/>
            <person name="Gogolev Y.V."/>
            <person name="Los D.A."/>
        </authorList>
    </citation>
    <scope>NUCLEOTIDE SEQUENCE [LARGE SCALE GENOMIC DNA]</scope>
    <source>
        <strain evidence="7">IPPAS B-1220</strain>
    </source>
</reference>
<feature type="transmembrane region" description="Helical" evidence="6">
    <location>
        <begin position="182"/>
        <end position="200"/>
    </location>
</feature>
<feature type="transmembrane region" description="Helical" evidence="6">
    <location>
        <begin position="390"/>
        <end position="411"/>
    </location>
</feature>
<dbReference type="PANTHER" id="PTHR30250:SF26">
    <property type="entry name" value="PSMA PROTEIN"/>
    <property type="match status" value="1"/>
</dbReference>
<evidence type="ECO:0008006" key="8">
    <source>
        <dbReference type="Google" id="ProtNLM"/>
    </source>
</evidence>
<gene>
    <name evidence="7" type="ORF">BH720_13900</name>
</gene>
<evidence type="ECO:0000256" key="1">
    <source>
        <dbReference type="ARBA" id="ARBA00004651"/>
    </source>
</evidence>